<dbReference type="GO" id="GO:0046872">
    <property type="term" value="F:metal ion binding"/>
    <property type="evidence" value="ECO:0007669"/>
    <property type="project" value="UniProtKB-UniRule"/>
</dbReference>
<dbReference type="PANTHER" id="PTHR34353:SF2">
    <property type="entry name" value="CRISPR-ASSOCIATED ENDONUCLEASE CAS1 1"/>
    <property type="match status" value="1"/>
</dbReference>
<dbReference type="Gene3D" id="3.100.10.20">
    <property type="entry name" value="CRISPR-associated endonuclease Cas1, N-terminal domain"/>
    <property type="match status" value="1"/>
</dbReference>
<comment type="similarity">
    <text evidence="9">Belongs to the CRISPR-associated endonuclease Cas1 family.</text>
</comment>
<dbReference type="GO" id="GO:0003677">
    <property type="term" value="F:DNA binding"/>
    <property type="evidence" value="ECO:0007669"/>
    <property type="project" value="UniProtKB-KW"/>
</dbReference>
<keyword evidence="7 9" id="KW-0238">DNA-binding</keyword>
<dbReference type="HAMAP" id="MF_01470">
    <property type="entry name" value="Cas1"/>
    <property type="match status" value="1"/>
</dbReference>
<dbReference type="GO" id="GO:0016787">
    <property type="term" value="F:hydrolase activity"/>
    <property type="evidence" value="ECO:0007669"/>
    <property type="project" value="UniProtKB-KW"/>
</dbReference>
<keyword evidence="5 9" id="KW-0460">Magnesium</keyword>
<dbReference type="AlphaFoldDB" id="F0NN95"/>
<evidence type="ECO:0000313" key="11">
    <source>
        <dbReference type="Proteomes" id="UP000006395"/>
    </source>
</evidence>
<reference evidence="10 11" key="1">
    <citation type="journal article" date="2011" name="J. Bacteriol.">
        <title>Genome analyses of icelandic strains of Sulfolobus islandicus, model organisms for genetic and virus-host interaction studies.</title>
        <authorList>
            <person name="Guo L."/>
            <person name="Brugger K."/>
            <person name="Liu C."/>
            <person name="Shah S.A."/>
            <person name="Zheng H."/>
            <person name="Zhu Y."/>
            <person name="Wang S."/>
            <person name="Lillestol R.K."/>
            <person name="Chen L."/>
            <person name="Frank J."/>
            <person name="Prangishvili D."/>
            <person name="Paulin L."/>
            <person name="She Q."/>
            <person name="Huang L."/>
            <person name="Garrett R.A."/>
        </authorList>
    </citation>
    <scope>NUCLEOTIDE SEQUENCE [LARGE SCALE GENOMIC DNA]</scope>
    <source>
        <strain evidence="10 11">HVE10/4</strain>
    </source>
</reference>
<feature type="binding site" evidence="9">
    <location>
        <position position="191"/>
    </location>
    <ligand>
        <name>Mn(2+)</name>
        <dbReference type="ChEBI" id="CHEBI:29035"/>
    </ligand>
</feature>
<evidence type="ECO:0000256" key="1">
    <source>
        <dbReference type="ARBA" id="ARBA00022722"/>
    </source>
</evidence>
<dbReference type="Proteomes" id="UP000006395">
    <property type="component" value="Chromosome"/>
</dbReference>
<evidence type="ECO:0000313" key="10">
    <source>
        <dbReference type="EMBL" id="ADX81778.1"/>
    </source>
</evidence>
<keyword evidence="4 9" id="KW-0378">Hydrolase</keyword>
<comment type="subunit">
    <text evidence="9">Homodimer, forms a heterotetramer with a Cas2 homodimer.</text>
</comment>
<dbReference type="InterPro" id="IPR050646">
    <property type="entry name" value="Cas1"/>
</dbReference>
<dbReference type="GO" id="GO:0051607">
    <property type="term" value="P:defense response to virus"/>
    <property type="evidence" value="ECO:0007669"/>
    <property type="project" value="UniProtKB-UniRule"/>
</dbReference>
<dbReference type="PANTHER" id="PTHR34353">
    <property type="entry name" value="CRISPR-ASSOCIATED ENDONUCLEASE CAS1 1"/>
    <property type="match status" value="1"/>
</dbReference>
<keyword evidence="3 9" id="KW-0255">Endonuclease</keyword>
<keyword evidence="11" id="KW-1185">Reference proteome</keyword>
<name>F0NN95_SACI0</name>
<dbReference type="KEGG" id="sih:SiH_0410"/>
<dbReference type="NCBIfam" id="TIGR00287">
    <property type="entry name" value="cas1"/>
    <property type="match status" value="1"/>
</dbReference>
<protein>
    <recommendedName>
        <fullName evidence="9">CRISPR-associated endonuclease Cas1</fullName>
        <ecNumber evidence="9">3.1.-.-</ecNumber>
    </recommendedName>
</protein>
<evidence type="ECO:0000256" key="9">
    <source>
        <dbReference type="HAMAP-Rule" id="MF_01470"/>
    </source>
</evidence>
<evidence type="ECO:0000256" key="7">
    <source>
        <dbReference type="ARBA" id="ARBA00023125"/>
    </source>
</evidence>
<dbReference type="HOGENOM" id="CLU_052779_0_0_2"/>
<evidence type="ECO:0000256" key="4">
    <source>
        <dbReference type="ARBA" id="ARBA00022801"/>
    </source>
</evidence>
<dbReference type="InterPro" id="IPR042211">
    <property type="entry name" value="CRISPR-assoc_Cas1_N"/>
</dbReference>
<keyword evidence="8 9" id="KW-0464">Manganese</keyword>
<dbReference type="InterPro" id="IPR042206">
    <property type="entry name" value="CRISPR-assoc_Cas1_C"/>
</dbReference>
<proteinExistence type="inferred from homology"/>
<evidence type="ECO:0000256" key="8">
    <source>
        <dbReference type="ARBA" id="ARBA00023211"/>
    </source>
</evidence>
<dbReference type="Pfam" id="PF01867">
    <property type="entry name" value="Cas_Cas1"/>
    <property type="match status" value="1"/>
</dbReference>
<gene>
    <name evidence="9" type="primary">cas1</name>
    <name evidence="10" type="ordered locus">SiH_0410</name>
</gene>
<dbReference type="GO" id="GO:0043571">
    <property type="term" value="P:maintenance of CRISPR repeat elements"/>
    <property type="evidence" value="ECO:0007669"/>
    <property type="project" value="UniProtKB-UniRule"/>
</dbReference>
<dbReference type="InterPro" id="IPR002729">
    <property type="entry name" value="CRISPR-assoc_Cas1"/>
</dbReference>
<keyword evidence="2 9" id="KW-0479">Metal-binding</keyword>
<dbReference type="Gene3D" id="1.20.120.920">
    <property type="entry name" value="CRISPR-associated endonuclease Cas1, C-terminal domain"/>
    <property type="match status" value="1"/>
</dbReference>
<evidence type="ECO:0000256" key="3">
    <source>
        <dbReference type="ARBA" id="ARBA00022759"/>
    </source>
</evidence>
<feature type="binding site" evidence="9">
    <location>
        <position position="127"/>
    </location>
    <ligand>
        <name>Mn(2+)</name>
        <dbReference type="ChEBI" id="CHEBI:29035"/>
    </ligand>
</feature>
<dbReference type="EMBL" id="CP002426">
    <property type="protein sequence ID" value="ADX81778.1"/>
    <property type="molecule type" value="Genomic_DNA"/>
</dbReference>
<evidence type="ECO:0000256" key="2">
    <source>
        <dbReference type="ARBA" id="ARBA00022723"/>
    </source>
</evidence>
<comment type="function">
    <text evidence="9">CRISPR (clustered regularly interspaced short palindromic repeat), is an adaptive immune system that provides protection against mobile genetic elements (viruses, transposable elements and conjugative plasmids). CRISPR clusters contain spacers, sequences complementary to antecedent mobile elements, and target invading nucleic acids. CRISPR clusters are transcribed and processed into CRISPR RNA (crRNA). Acts as a dsDNA endonuclease. Involved in the integration of spacer DNA into the CRISPR cassette.</text>
</comment>
<evidence type="ECO:0000256" key="6">
    <source>
        <dbReference type="ARBA" id="ARBA00023118"/>
    </source>
</evidence>
<accession>F0NN95</accession>
<dbReference type="EC" id="3.1.-.-" evidence="9"/>
<feature type="binding site" evidence="9">
    <location>
        <position position="206"/>
    </location>
    <ligand>
        <name>Mn(2+)</name>
        <dbReference type="ChEBI" id="CHEBI:29035"/>
    </ligand>
</feature>
<keyword evidence="1 9" id="KW-0540">Nuclease</keyword>
<dbReference type="GO" id="GO:0004519">
    <property type="term" value="F:endonuclease activity"/>
    <property type="evidence" value="ECO:0007669"/>
    <property type="project" value="UniProtKB-UniRule"/>
</dbReference>
<sequence>MYLTVKKGMFVIKKGDNKVEVPPSEVDEILVLSSSLISTKALMVAVSHGIGVIFLDSRENPWGILLPSVVTETVKTKKAQYEAVLNNDTRYGEEIIKCKIFNQHVHLKHWTRSGIRTDYKELIGRDESTAARIYWQNIALLLPKDIHFDGRDTDSADQFNMALNYSYAILYNRIFKYLVIAGLDPYLGFVHKDRPGSESLVYDFSEMFKPYIDFILVRAFREGFRLKIKDGLIDRESRSALARIVVKGMDDKVKEENDHNPKTLVQAIRAHAVKLASSIREKRPYNGFKLVL</sequence>
<evidence type="ECO:0000256" key="5">
    <source>
        <dbReference type="ARBA" id="ARBA00022842"/>
    </source>
</evidence>
<organism evidence="10 11">
    <name type="scientific">Saccharolobus islandicus (strain HVE10/4)</name>
    <name type="common">Sulfolobus islandicus</name>
    <dbReference type="NCBI Taxonomy" id="930943"/>
    <lineage>
        <taxon>Archaea</taxon>
        <taxon>Thermoproteota</taxon>
        <taxon>Thermoprotei</taxon>
        <taxon>Sulfolobales</taxon>
        <taxon>Sulfolobaceae</taxon>
        <taxon>Saccharolobus</taxon>
    </lineage>
</organism>
<keyword evidence="6 9" id="KW-0051">Antiviral defense</keyword>
<dbReference type="CDD" id="cd09634">
    <property type="entry name" value="Cas1_I-II-III"/>
    <property type="match status" value="1"/>
</dbReference>
<comment type="cofactor">
    <cofactor evidence="9">
        <name>Mg(2+)</name>
        <dbReference type="ChEBI" id="CHEBI:18420"/>
    </cofactor>
    <cofactor evidence="9">
        <name>Mn(2+)</name>
        <dbReference type="ChEBI" id="CHEBI:29035"/>
    </cofactor>
</comment>